<comment type="subcellular location">
    <subcellularLocation>
        <location evidence="1">Membrane</location>
        <topology evidence="1">Multi-pass membrane protein</topology>
    </subcellularLocation>
</comment>
<evidence type="ECO:0000313" key="8">
    <source>
        <dbReference type="EMBL" id="SFG91964.1"/>
    </source>
</evidence>
<feature type="transmembrane region" description="Helical" evidence="6">
    <location>
        <begin position="100"/>
        <end position="119"/>
    </location>
</feature>
<feature type="transmembrane region" description="Helical" evidence="6">
    <location>
        <begin position="20"/>
        <end position="40"/>
    </location>
</feature>
<evidence type="ECO:0000256" key="1">
    <source>
        <dbReference type="ARBA" id="ARBA00004141"/>
    </source>
</evidence>
<dbReference type="InterPro" id="IPR013130">
    <property type="entry name" value="Fe3_Rdtase_TM_dom"/>
</dbReference>
<dbReference type="RefSeq" id="WP_075033068.1">
    <property type="nucleotide sequence ID" value="NZ_FONR01000033.1"/>
</dbReference>
<dbReference type="OrthoDB" id="4827239at2"/>
<feature type="transmembrane region" description="Helical" evidence="6">
    <location>
        <begin position="160"/>
        <end position="179"/>
    </location>
</feature>
<protein>
    <submittedName>
        <fullName evidence="8">Ferric reductase like transmembrane component</fullName>
    </submittedName>
</protein>
<accession>A0A1I2VRL5</accession>
<keyword evidence="2 6" id="KW-0812">Transmembrane</keyword>
<evidence type="ECO:0000256" key="3">
    <source>
        <dbReference type="ARBA" id="ARBA00022989"/>
    </source>
</evidence>
<keyword evidence="4 6" id="KW-0472">Membrane</keyword>
<feature type="transmembrane region" description="Helical" evidence="6">
    <location>
        <begin position="60"/>
        <end position="80"/>
    </location>
</feature>
<dbReference type="Proteomes" id="UP000181942">
    <property type="component" value="Unassembled WGS sequence"/>
</dbReference>
<feature type="transmembrane region" description="Helical" evidence="6">
    <location>
        <begin position="191"/>
        <end position="209"/>
    </location>
</feature>
<dbReference type="AlphaFoldDB" id="A0A1I2VRL5"/>
<gene>
    <name evidence="8" type="ORF">SAMN02787118_13341</name>
</gene>
<evidence type="ECO:0000256" key="5">
    <source>
        <dbReference type="SAM" id="MobiDB-lite"/>
    </source>
</evidence>
<dbReference type="GO" id="GO:0016020">
    <property type="term" value="C:membrane"/>
    <property type="evidence" value="ECO:0007669"/>
    <property type="project" value="UniProtKB-SubCell"/>
</dbReference>
<feature type="compositionally biased region" description="Basic and acidic residues" evidence="5">
    <location>
        <begin position="243"/>
        <end position="257"/>
    </location>
</feature>
<name>A0A1I2VRL5_9ACTN</name>
<feature type="domain" description="Ferric oxidoreductase" evidence="7">
    <location>
        <begin position="22"/>
        <end position="142"/>
    </location>
</feature>
<evidence type="ECO:0000259" key="7">
    <source>
        <dbReference type="Pfam" id="PF01794"/>
    </source>
</evidence>
<feature type="transmembrane region" description="Helical" evidence="6">
    <location>
        <begin position="131"/>
        <end position="148"/>
    </location>
</feature>
<evidence type="ECO:0000313" key="9">
    <source>
        <dbReference type="Proteomes" id="UP000181942"/>
    </source>
</evidence>
<dbReference type="Pfam" id="PF01794">
    <property type="entry name" value="Ferric_reduct"/>
    <property type="match status" value="1"/>
</dbReference>
<evidence type="ECO:0000256" key="2">
    <source>
        <dbReference type="ARBA" id="ARBA00022692"/>
    </source>
</evidence>
<evidence type="ECO:0000256" key="4">
    <source>
        <dbReference type="ARBA" id="ARBA00023136"/>
    </source>
</evidence>
<keyword evidence="3 6" id="KW-1133">Transmembrane helix</keyword>
<dbReference type="EMBL" id="FONR01000033">
    <property type="protein sequence ID" value="SFG91964.1"/>
    <property type="molecule type" value="Genomic_DNA"/>
</dbReference>
<evidence type="ECO:0000256" key="6">
    <source>
        <dbReference type="SAM" id="Phobius"/>
    </source>
</evidence>
<feature type="region of interest" description="Disordered" evidence="5">
    <location>
        <begin position="229"/>
        <end position="257"/>
    </location>
</feature>
<sequence length="257" mass="27192">MTGAVLLASGPSPLWYATRAGGTVSLVLLTATVALGIAAAGRYAPVRLGRFEVSALHRNLSLLTLAFLGMHIVTAVADGYAHLTWPTAFVPFVASYRPLWLGLGAVALDLLLAVAVTSAVRGRLGRRRWKAVHWLAYASWPVALFHAAGTGTDTRLGPQLVLYAGCLLTVVAAVWWRLVRAGAQAVQVRRWAAAALVLVPVALVAFLAVGPLRPGWAHRAGGTAQVPALSTAPAVPHQSPPPQRHDQEDRHEGDEAE</sequence>
<proteinExistence type="predicted"/>
<reference evidence="8 9" key="1">
    <citation type="submission" date="2016-10" db="EMBL/GenBank/DDBJ databases">
        <authorList>
            <person name="de Groot N.N."/>
        </authorList>
    </citation>
    <scope>NUCLEOTIDE SEQUENCE [LARGE SCALE GENOMIC DNA]</scope>
    <source>
        <strain evidence="8 9">OK461</strain>
    </source>
</reference>
<organism evidence="8 9">
    <name type="scientific">Streptomyces mirabilis</name>
    <dbReference type="NCBI Taxonomy" id="68239"/>
    <lineage>
        <taxon>Bacteria</taxon>
        <taxon>Bacillati</taxon>
        <taxon>Actinomycetota</taxon>
        <taxon>Actinomycetes</taxon>
        <taxon>Kitasatosporales</taxon>
        <taxon>Streptomycetaceae</taxon>
        <taxon>Streptomyces</taxon>
    </lineage>
</organism>